<dbReference type="OrthoDB" id="9801659at2"/>
<dbReference type="GO" id="GO:0003824">
    <property type="term" value="F:catalytic activity"/>
    <property type="evidence" value="ECO:0007669"/>
    <property type="project" value="InterPro"/>
</dbReference>
<dbReference type="AlphaFoldDB" id="A0A845L4Y8"/>
<evidence type="ECO:0000259" key="6">
    <source>
        <dbReference type="PROSITE" id="PS51918"/>
    </source>
</evidence>
<dbReference type="GO" id="GO:0005829">
    <property type="term" value="C:cytosol"/>
    <property type="evidence" value="ECO:0007669"/>
    <property type="project" value="TreeGrafter"/>
</dbReference>
<keyword evidence="3" id="KW-0479">Metal-binding</keyword>
<protein>
    <submittedName>
        <fullName evidence="7">Radical SAM protein</fullName>
    </submittedName>
</protein>
<keyword evidence="8" id="KW-1185">Reference proteome</keyword>
<keyword evidence="2" id="KW-0949">S-adenosyl-L-methionine</keyword>
<gene>
    <name evidence="7" type="ORF">GTO89_01205</name>
</gene>
<evidence type="ECO:0000256" key="2">
    <source>
        <dbReference type="ARBA" id="ARBA00022691"/>
    </source>
</evidence>
<dbReference type="InterPro" id="IPR034466">
    <property type="entry name" value="Methyltransferase_Class_B"/>
</dbReference>
<dbReference type="PANTHER" id="PTHR43409:SF16">
    <property type="entry name" value="SLR0320 PROTEIN"/>
    <property type="match status" value="1"/>
</dbReference>
<dbReference type="Proteomes" id="UP000471031">
    <property type="component" value="Unassembled WGS sequence"/>
</dbReference>
<evidence type="ECO:0000256" key="1">
    <source>
        <dbReference type="ARBA" id="ARBA00001966"/>
    </source>
</evidence>
<dbReference type="PANTHER" id="PTHR43409">
    <property type="entry name" value="ANAEROBIC MAGNESIUM-PROTOPORPHYRIN IX MONOMETHYL ESTER CYCLASE-RELATED"/>
    <property type="match status" value="1"/>
</dbReference>
<dbReference type="GO" id="GO:0046872">
    <property type="term" value="F:metal ion binding"/>
    <property type="evidence" value="ECO:0007669"/>
    <property type="project" value="UniProtKB-KW"/>
</dbReference>
<evidence type="ECO:0000313" key="8">
    <source>
        <dbReference type="Proteomes" id="UP000471031"/>
    </source>
</evidence>
<dbReference type="RefSeq" id="WP_161260225.1">
    <property type="nucleotide sequence ID" value="NZ_JAFBDC010000001.1"/>
</dbReference>
<dbReference type="InterPro" id="IPR006638">
    <property type="entry name" value="Elp3/MiaA/NifB-like_rSAM"/>
</dbReference>
<dbReference type="SUPFAM" id="SSF102114">
    <property type="entry name" value="Radical SAM enzymes"/>
    <property type="match status" value="1"/>
</dbReference>
<evidence type="ECO:0000313" key="7">
    <source>
        <dbReference type="EMBL" id="MZP41647.1"/>
    </source>
</evidence>
<organism evidence="7 8">
    <name type="scientific">Heliomicrobium gestii</name>
    <name type="common">Heliobacterium gestii</name>
    <dbReference type="NCBI Taxonomy" id="2699"/>
    <lineage>
        <taxon>Bacteria</taxon>
        <taxon>Bacillati</taxon>
        <taxon>Bacillota</taxon>
        <taxon>Clostridia</taxon>
        <taxon>Eubacteriales</taxon>
        <taxon>Heliobacteriaceae</taxon>
        <taxon>Heliomicrobium</taxon>
    </lineage>
</organism>
<accession>A0A845L4Y8</accession>
<dbReference type="InterPro" id="IPR023404">
    <property type="entry name" value="rSAM_horseshoe"/>
</dbReference>
<dbReference type="SMART" id="SM00729">
    <property type="entry name" value="Elp3"/>
    <property type="match status" value="1"/>
</dbReference>
<sequence length="435" mass="48483">MADILLIYPQPEETKDARFGFSLRLLYLSAILKAAGHSVRLNDYSVEAFDMTALAEQLVRTDVAVIEFDSFPLKRAQNLGSAEALTAFVKQSHPQVKVIAFGYDCALFPRKVESADFTFTGEPEAAITTVVAALLAGSAVPDTLPSLLDNLDCLPFPDREMLSPFVEHGGSLRRQPHLAKSTLIQTSRGCRNRCRFCQRKGWDSAYREHSVDYSAREFAHLQERGYVNVWVADDNFGFHLPRAKALLTRLADAGMTRGMKIALSSWVYIDEEFLRLAKAASVSLISFGIETACPEIQAFYDKKIDLEKTASLLHTADKLGIYTVGNFIIGAPMETEGTMAQTFDYIRKVPLDQVNIKILDYMAGSDLYASLSPDVTAGRRHLFASLEMGLNAFPLKDLKARSNRFQQEIRALNQSRLRQKIARFGLPYETAGTLT</sequence>
<evidence type="ECO:0000256" key="3">
    <source>
        <dbReference type="ARBA" id="ARBA00022723"/>
    </source>
</evidence>
<dbReference type="GO" id="GO:0051539">
    <property type="term" value="F:4 iron, 4 sulfur cluster binding"/>
    <property type="evidence" value="ECO:0007669"/>
    <property type="project" value="UniProtKB-KW"/>
</dbReference>
<comment type="caution">
    <text evidence="7">The sequence shown here is derived from an EMBL/GenBank/DDBJ whole genome shotgun (WGS) entry which is preliminary data.</text>
</comment>
<evidence type="ECO:0000256" key="4">
    <source>
        <dbReference type="ARBA" id="ARBA00023004"/>
    </source>
</evidence>
<dbReference type="InterPro" id="IPR051198">
    <property type="entry name" value="BchE-like"/>
</dbReference>
<dbReference type="SFLD" id="SFLDS00029">
    <property type="entry name" value="Radical_SAM"/>
    <property type="match status" value="1"/>
</dbReference>
<keyword evidence="5" id="KW-0411">Iron-sulfur</keyword>
<reference evidence="7 8" key="1">
    <citation type="submission" date="2020-01" db="EMBL/GenBank/DDBJ databases">
        <title>Whole genome sequence of Heliobacterium gestii DSM 11169.</title>
        <authorList>
            <person name="Kyndt J.A."/>
            <person name="Meyer T.E."/>
        </authorList>
    </citation>
    <scope>NUCLEOTIDE SEQUENCE [LARGE SCALE GENOMIC DNA]</scope>
    <source>
        <strain evidence="7 8">DSM 11169</strain>
    </source>
</reference>
<keyword evidence="4" id="KW-0408">Iron</keyword>
<dbReference type="SFLD" id="SFLDG01082">
    <property type="entry name" value="B12-binding_domain_containing"/>
    <property type="match status" value="1"/>
</dbReference>
<dbReference type="InterPro" id="IPR058240">
    <property type="entry name" value="rSAM_sf"/>
</dbReference>
<feature type="domain" description="Radical SAM core" evidence="6">
    <location>
        <begin position="176"/>
        <end position="416"/>
    </location>
</feature>
<dbReference type="EMBL" id="WXEX01000001">
    <property type="protein sequence ID" value="MZP41647.1"/>
    <property type="molecule type" value="Genomic_DNA"/>
</dbReference>
<dbReference type="InterPro" id="IPR007197">
    <property type="entry name" value="rSAM"/>
</dbReference>
<proteinExistence type="predicted"/>
<comment type="cofactor">
    <cofactor evidence="1">
        <name>[4Fe-4S] cluster</name>
        <dbReference type="ChEBI" id="CHEBI:49883"/>
    </cofactor>
</comment>
<dbReference type="SFLD" id="SFLDG01123">
    <property type="entry name" value="methyltransferase_(Class_B)"/>
    <property type="match status" value="1"/>
</dbReference>
<evidence type="ECO:0000256" key="5">
    <source>
        <dbReference type="ARBA" id="ARBA00023014"/>
    </source>
</evidence>
<dbReference type="CDD" id="cd01335">
    <property type="entry name" value="Radical_SAM"/>
    <property type="match status" value="1"/>
</dbReference>
<dbReference type="PROSITE" id="PS51918">
    <property type="entry name" value="RADICAL_SAM"/>
    <property type="match status" value="1"/>
</dbReference>
<name>A0A845L4Y8_HELGE</name>
<dbReference type="Gene3D" id="3.80.30.20">
    <property type="entry name" value="tm_1862 like domain"/>
    <property type="match status" value="1"/>
</dbReference>
<dbReference type="Pfam" id="PF04055">
    <property type="entry name" value="Radical_SAM"/>
    <property type="match status" value="1"/>
</dbReference>